<dbReference type="PANTHER" id="PTHR33710:SF77">
    <property type="entry name" value="DNASE I-LIKE SUPERFAMILY PROTEIN"/>
    <property type="match status" value="1"/>
</dbReference>
<dbReference type="GeneID" id="116203481"/>
<evidence type="ECO:0000313" key="4">
    <source>
        <dbReference type="RefSeq" id="XP_031391078.1"/>
    </source>
</evidence>
<keyword evidence="3" id="KW-1185">Reference proteome</keyword>
<dbReference type="Gene3D" id="3.60.10.10">
    <property type="entry name" value="Endonuclease/exonuclease/phosphatase"/>
    <property type="match status" value="1"/>
</dbReference>
<protein>
    <submittedName>
        <fullName evidence="4">Uncharacterized protein LOC116203481</fullName>
    </submittedName>
</protein>
<sequence>MSLLAWNCQGIRGELTVRALRLLVQKHRPSIIFLSETKSNSRHCNKIAQRCNLVGIFTIDSSNATGGLCLLWNSELQVTIHKSSPFYIHATIEHPVLPASWILTTVYGPPYSHAKPVFWAELTDIANTIDKPWLIVGDFNEICYASDKIGGRNFTSSFRSFLDTFLSQSGCIDLGFTGNPFTWRNKRMGLAFIRQRLDRALANDDWRTTFPRAGVFHLPQIRSNHNPILLKLWTESANKPKPFRFEEAWTRDHSSTTIVKNAWNKFVPGSKAFQLSSKIKIVKTGLRKWNKDVFGFCDTNIEGIMKKIEEIQTNQTTLETKEEEENLMAELEENLLRKDLIWRQKSRELWLKHGDRNSKFFHLSTVIRRRSNHIATIKGDNGEWCQYQDEIGNYFLKNFQDLFTTSQPTIPDDMEGLINQTITEA</sequence>
<evidence type="ECO:0000313" key="3">
    <source>
        <dbReference type="Proteomes" id="UP000515151"/>
    </source>
</evidence>
<dbReference type="PANTHER" id="PTHR33710">
    <property type="entry name" value="BNAC02G09200D PROTEIN"/>
    <property type="match status" value="1"/>
</dbReference>
<dbReference type="GO" id="GO:0003824">
    <property type="term" value="F:catalytic activity"/>
    <property type="evidence" value="ECO:0007669"/>
    <property type="project" value="InterPro"/>
</dbReference>
<feature type="domain" description="Endonuclease/exonuclease/phosphatase" evidence="2">
    <location>
        <begin position="5"/>
        <end position="214"/>
    </location>
</feature>
<gene>
    <name evidence="4" type="primary">LOC116203481</name>
</gene>
<dbReference type="RefSeq" id="XP_031391078.1">
    <property type="nucleotide sequence ID" value="XM_031535218.1"/>
</dbReference>
<proteinExistence type="predicted"/>
<organism evidence="3 4">
    <name type="scientific">Punica granatum</name>
    <name type="common">Pomegranate</name>
    <dbReference type="NCBI Taxonomy" id="22663"/>
    <lineage>
        <taxon>Eukaryota</taxon>
        <taxon>Viridiplantae</taxon>
        <taxon>Streptophyta</taxon>
        <taxon>Embryophyta</taxon>
        <taxon>Tracheophyta</taxon>
        <taxon>Spermatophyta</taxon>
        <taxon>Magnoliopsida</taxon>
        <taxon>eudicotyledons</taxon>
        <taxon>Gunneridae</taxon>
        <taxon>Pentapetalae</taxon>
        <taxon>rosids</taxon>
        <taxon>malvids</taxon>
        <taxon>Myrtales</taxon>
        <taxon>Lythraceae</taxon>
        <taxon>Punica</taxon>
    </lineage>
</organism>
<dbReference type="InterPro" id="IPR036691">
    <property type="entry name" value="Endo/exonu/phosph_ase_sf"/>
</dbReference>
<dbReference type="AlphaFoldDB" id="A0A6P8DHY3"/>
<reference evidence="4" key="2">
    <citation type="submission" date="2025-08" db="UniProtKB">
        <authorList>
            <consortium name="RefSeq"/>
        </authorList>
    </citation>
    <scope>IDENTIFICATION</scope>
    <source>
        <tissue evidence="4">Leaf</tissue>
    </source>
</reference>
<evidence type="ECO:0000259" key="2">
    <source>
        <dbReference type="Pfam" id="PF03372"/>
    </source>
</evidence>
<accession>A0A6P8DHY3</accession>
<dbReference type="Pfam" id="PF03372">
    <property type="entry name" value="Exo_endo_phos"/>
    <property type="match status" value="1"/>
</dbReference>
<name>A0A6P8DHY3_PUNGR</name>
<dbReference type="OrthoDB" id="1113909at2759"/>
<feature type="coiled-coil region" evidence="1">
    <location>
        <begin position="314"/>
        <end position="341"/>
    </location>
</feature>
<dbReference type="SUPFAM" id="SSF56219">
    <property type="entry name" value="DNase I-like"/>
    <property type="match status" value="1"/>
</dbReference>
<evidence type="ECO:0000256" key="1">
    <source>
        <dbReference type="SAM" id="Coils"/>
    </source>
</evidence>
<keyword evidence="1" id="KW-0175">Coiled coil</keyword>
<dbReference type="Proteomes" id="UP000515151">
    <property type="component" value="Chromosome 1"/>
</dbReference>
<reference evidence="3" key="1">
    <citation type="journal article" date="2020" name="Plant Biotechnol. J.">
        <title>The pomegranate (Punica granatum L.) draft genome dissects genetic divergence between soft- and hard-seeded cultivars.</title>
        <authorList>
            <person name="Luo X."/>
            <person name="Li H."/>
            <person name="Wu Z."/>
            <person name="Yao W."/>
            <person name="Zhao P."/>
            <person name="Cao D."/>
            <person name="Yu H."/>
            <person name="Li K."/>
            <person name="Poudel K."/>
            <person name="Zhao D."/>
            <person name="Zhang F."/>
            <person name="Xia X."/>
            <person name="Chen L."/>
            <person name="Wang Q."/>
            <person name="Jing D."/>
            <person name="Cao S."/>
        </authorList>
    </citation>
    <scope>NUCLEOTIDE SEQUENCE [LARGE SCALE GENOMIC DNA]</scope>
    <source>
        <strain evidence="3">cv. Tunisia</strain>
    </source>
</reference>
<dbReference type="InterPro" id="IPR005135">
    <property type="entry name" value="Endo/exonuclease/phosphatase"/>
</dbReference>